<dbReference type="Proteomes" id="UP001271780">
    <property type="component" value="Unassembled WGS sequence"/>
</dbReference>
<dbReference type="RefSeq" id="WP_320315498.1">
    <property type="nucleotide sequence ID" value="NZ_JAVIIX010000002.1"/>
</dbReference>
<reference evidence="1 2" key="1">
    <citation type="submission" date="2023-08" db="EMBL/GenBank/DDBJ databases">
        <title>Implementing the SeqCode for naming new Mesorhizobium species isolated from Vachellia karroo root nodules.</title>
        <authorList>
            <person name="Van Lill M."/>
        </authorList>
    </citation>
    <scope>NUCLEOTIDE SEQUENCE [LARGE SCALE GENOMIC DNA]</scope>
    <source>
        <strain evidence="1 2">VK23A</strain>
    </source>
</reference>
<keyword evidence="2" id="KW-1185">Reference proteome</keyword>
<name>A0ABU4XD75_9HYPH</name>
<protein>
    <submittedName>
        <fullName evidence="1">Uncharacterized protein</fullName>
    </submittedName>
</protein>
<proteinExistence type="predicted"/>
<gene>
    <name evidence="1" type="ORF">RFM27_11685</name>
</gene>
<dbReference type="EMBL" id="JAVIIZ010000005">
    <property type="protein sequence ID" value="MDX8472737.1"/>
    <property type="molecule type" value="Genomic_DNA"/>
</dbReference>
<evidence type="ECO:0000313" key="2">
    <source>
        <dbReference type="Proteomes" id="UP001271780"/>
    </source>
</evidence>
<evidence type="ECO:0000313" key="1">
    <source>
        <dbReference type="EMBL" id="MDX8472737.1"/>
    </source>
</evidence>
<sequence length="141" mass="15608">MGFDRGYRASTGVQTPKLNNQMVAPEGRRFLQKINTRVAVPESPVLRSALDEARRCIGVAGHEAISASSNVEEWGNLIEQVDAIVATTRRRWSAPSRMRHTFSENSARFGARTASLAMPVRHRKALANWVIPVAERAAGKR</sequence>
<comment type="caution">
    <text evidence="1">The sequence shown here is derived from an EMBL/GenBank/DDBJ whole genome shotgun (WGS) entry which is preliminary data.</text>
</comment>
<accession>A0ABU4XD75</accession>
<organism evidence="1 2">
    <name type="scientific">Mesorhizobium dulcispinae</name>
    <dbReference type="NCBI Taxonomy" id="3072316"/>
    <lineage>
        <taxon>Bacteria</taxon>
        <taxon>Pseudomonadati</taxon>
        <taxon>Pseudomonadota</taxon>
        <taxon>Alphaproteobacteria</taxon>
        <taxon>Hyphomicrobiales</taxon>
        <taxon>Phyllobacteriaceae</taxon>
        <taxon>Mesorhizobium</taxon>
    </lineage>
</organism>